<evidence type="ECO:0000313" key="2">
    <source>
        <dbReference type="EMBL" id="CAF1574390.1"/>
    </source>
</evidence>
<comment type="caution">
    <text evidence="2">The sequence shown here is derived from an EMBL/GenBank/DDBJ whole genome shotgun (WGS) entry which is preliminary data.</text>
</comment>
<dbReference type="AlphaFoldDB" id="A0A815YSM2"/>
<sequence length="382" mass="44285">MRVTSDERYLLFIGMLNLILYTSSIKINQTTHIQNPSIEDYTELYSKYSERLTCPCNKIDFINEIWLKLMYSQFTNIYRDDFRSYSIYIFQGIIFLCESIDKTILENLKNFYFNEYISVVVTSTDLFKSQIDSLVNQFISSIMNTFLQSFQLIRSTTYANALGSAALTDHYYWEPSIAGYSADIIFTESIVRNGCSCGMINTCIEASVLYRNNDHTKYYQVPGMFLGCYILEALLQSTFECFYDETCINMIKPTNNSSIIINPIPLNASLDSQYLPYTTLEIILNQLMIEKWNWSILYELYFIECQPNECRYTYETRNDAIYIITTVIGLLGGLVTALKFVISKFCIRLLISIQKRKVKVVPIVPLQTANISFIDQSNPQNL</sequence>
<accession>A0A815YSM2</accession>
<organism evidence="2 3">
    <name type="scientific">Adineta ricciae</name>
    <name type="common">Rotifer</name>
    <dbReference type="NCBI Taxonomy" id="249248"/>
    <lineage>
        <taxon>Eukaryota</taxon>
        <taxon>Metazoa</taxon>
        <taxon>Spiralia</taxon>
        <taxon>Gnathifera</taxon>
        <taxon>Rotifera</taxon>
        <taxon>Eurotatoria</taxon>
        <taxon>Bdelloidea</taxon>
        <taxon>Adinetida</taxon>
        <taxon>Adinetidae</taxon>
        <taxon>Adineta</taxon>
    </lineage>
</organism>
<feature type="transmembrane region" description="Helical" evidence="1">
    <location>
        <begin position="320"/>
        <end position="342"/>
    </location>
</feature>
<dbReference type="EMBL" id="CAJNOR010005734">
    <property type="protein sequence ID" value="CAF1574390.1"/>
    <property type="molecule type" value="Genomic_DNA"/>
</dbReference>
<reference evidence="2" key="1">
    <citation type="submission" date="2021-02" db="EMBL/GenBank/DDBJ databases">
        <authorList>
            <person name="Nowell W R."/>
        </authorList>
    </citation>
    <scope>NUCLEOTIDE SEQUENCE</scope>
</reference>
<gene>
    <name evidence="2" type="ORF">XAT740_LOCUS44799</name>
</gene>
<protein>
    <submittedName>
        <fullName evidence="2">Uncharacterized protein</fullName>
    </submittedName>
</protein>
<keyword evidence="1" id="KW-1133">Transmembrane helix</keyword>
<proteinExistence type="predicted"/>
<evidence type="ECO:0000313" key="3">
    <source>
        <dbReference type="Proteomes" id="UP000663828"/>
    </source>
</evidence>
<keyword evidence="3" id="KW-1185">Reference proteome</keyword>
<dbReference type="Proteomes" id="UP000663828">
    <property type="component" value="Unassembled WGS sequence"/>
</dbReference>
<keyword evidence="1" id="KW-0472">Membrane</keyword>
<keyword evidence="1" id="KW-0812">Transmembrane</keyword>
<evidence type="ECO:0000256" key="1">
    <source>
        <dbReference type="SAM" id="Phobius"/>
    </source>
</evidence>
<name>A0A815YSM2_ADIRI</name>